<feature type="transmembrane region" description="Helical" evidence="1">
    <location>
        <begin position="16"/>
        <end position="37"/>
    </location>
</feature>
<name>A0A4R5VYJ1_9BURK</name>
<evidence type="ECO:0000256" key="1">
    <source>
        <dbReference type="SAM" id="Phobius"/>
    </source>
</evidence>
<comment type="caution">
    <text evidence="3">The sequence shown here is derived from an EMBL/GenBank/DDBJ whole genome shotgun (WGS) entry which is preliminary data.</text>
</comment>
<keyword evidence="4" id="KW-1185">Reference proteome</keyword>
<accession>A0A4R5VYJ1</accession>
<dbReference type="NCBIfam" id="TIGR02523">
    <property type="entry name" value="type_IV_pilV"/>
    <property type="match status" value="1"/>
</dbReference>
<keyword evidence="1" id="KW-0812">Transmembrane</keyword>
<dbReference type="Pfam" id="PF07963">
    <property type="entry name" value="N_methyl"/>
    <property type="match status" value="1"/>
</dbReference>
<dbReference type="InterPro" id="IPR054402">
    <property type="entry name" value="Tt1218-like_dom"/>
</dbReference>
<dbReference type="Pfam" id="PF22150">
    <property type="entry name" value="Tt1218-like"/>
    <property type="match status" value="1"/>
</dbReference>
<dbReference type="AlphaFoldDB" id="A0A4R5VYJ1"/>
<dbReference type="NCBIfam" id="TIGR02532">
    <property type="entry name" value="IV_pilin_GFxxxE"/>
    <property type="match status" value="1"/>
</dbReference>
<reference evidence="3 4" key="1">
    <citation type="submission" date="2019-03" db="EMBL/GenBank/DDBJ databases">
        <title>Sapientia aquatica gen. nov., sp. nov., isolated from a crater lake.</title>
        <authorList>
            <person name="Felfoldi T."/>
            <person name="Szabo A."/>
            <person name="Toth E."/>
            <person name="Schumann P."/>
            <person name="Keki Z."/>
            <person name="Marialigeti K."/>
            <person name="Mathe I."/>
        </authorList>
    </citation>
    <scope>NUCLEOTIDE SEQUENCE [LARGE SCALE GENOMIC DNA]</scope>
    <source>
        <strain evidence="3 4">SA-152</strain>
    </source>
</reference>
<dbReference type="InterPro" id="IPR013362">
    <property type="entry name" value="Pilus_4_PilV"/>
</dbReference>
<feature type="domain" description="Type IV pilin Tt1218-like" evidence="2">
    <location>
        <begin position="39"/>
        <end position="111"/>
    </location>
</feature>
<dbReference type="OrthoDB" id="8724817at2"/>
<evidence type="ECO:0000313" key="3">
    <source>
        <dbReference type="EMBL" id="TDK63521.1"/>
    </source>
</evidence>
<protein>
    <submittedName>
        <fullName evidence="3">Type IV pilus modification protein PilV</fullName>
    </submittedName>
</protein>
<dbReference type="RefSeq" id="WP_133330001.1">
    <property type="nucleotide sequence ID" value="NZ_SMYL01000009.1"/>
</dbReference>
<sequence>MHCQHNHQFSTTNHRGFSLIEVLVSVLVLAIGIIGTIRLQIHSLQTTQQSNFYSQAVQLANEMANNIRSNQSTDPNANNRYLQINYSANEDAPKSSASCYQRRCNPSQLAEATVHEWLAHIHQALPNAKAVVCRDDQPWDSSTQQLRWECAGSADAAIVIKLGWTEQADQNTLASPKFALAISP</sequence>
<gene>
    <name evidence="3" type="primary">pilV</name>
    <name evidence="3" type="ORF">E2I14_15060</name>
</gene>
<dbReference type="Proteomes" id="UP000294829">
    <property type="component" value="Unassembled WGS sequence"/>
</dbReference>
<dbReference type="EMBL" id="SMYL01000009">
    <property type="protein sequence ID" value="TDK63521.1"/>
    <property type="molecule type" value="Genomic_DNA"/>
</dbReference>
<organism evidence="3 4">
    <name type="scientific">Sapientia aquatica</name>
    <dbReference type="NCBI Taxonomy" id="1549640"/>
    <lineage>
        <taxon>Bacteria</taxon>
        <taxon>Pseudomonadati</taxon>
        <taxon>Pseudomonadota</taxon>
        <taxon>Betaproteobacteria</taxon>
        <taxon>Burkholderiales</taxon>
        <taxon>Oxalobacteraceae</taxon>
        <taxon>Sapientia</taxon>
    </lineage>
</organism>
<keyword evidence="1" id="KW-0472">Membrane</keyword>
<evidence type="ECO:0000313" key="4">
    <source>
        <dbReference type="Proteomes" id="UP000294829"/>
    </source>
</evidence>
<proteinExistence type="predicted"/>
<dbReference type="InterPro" id="IPR012902">
    <property type="entry name" value="N_methyl_site"/>
</dbReference>
<evidence type="ECO:0000259" key="2">
    <source>
        <dbReference type="Pfam" id="PF22150"/>
    </source>
</evidence>
<keyword evidence="1" id="KW-1133">Transmembrane helix</keyword>